<dbReference type="InterPro" id="IPR001451">
    <property type="entry name" value="Hexapep"/>
</dbReference>
<dbReference type="HOGENOM" id="CLU_064827_3_1_2"/>
<dbReference type="GeneID" id="5327434"/>
<dbReference type="eggNOG" id="arCOG01849">
    <property type="taxonomic scope" value="Archaea"/>
</dbReference>
<dbReference type="InterPro" id="IPR047223">
    <property type="entry name" value="CA_gamma_LbH"/>
</dbReference>
<dbReference type="RefSeq" id="WP_011974173.1">
    <property type="nucleotide sequence ID" value="NC_009635.1"/>
</dbReference>
<dbReference type="PANTHER" id="PTHR43360">
    <property type="entry name" value="CARBON DIOXIDE CONCENTRATING MECHANISM PROTEIN CCMM"/>
    <property type="match status" value="1"/>
</dbReference>
<evidence type="ECO:0000313" key="3">
    <source>
        <dbReference type="Proteomes" id="UP000001106"/>
    </source>
</evidence>
<dbReference type="InterPro" id="IPR011004">
    <property type="entry name" value="Trimer_LpxA-like_sf"/>
</dbReference>
<dbReference type="SUPFAM" id="SSF51161">
    <property type="entry name" value="Trimeric LpxA-like enzymes"/>
    <property type="match status" value="1"/>
</dbReference>
<dbReference type="STRING" id="419665.Maeo_1465"/>
<dbReference type="CDD" id="cd00710">
    <property type="entry name" value="LbH_gamma_CA"/>
    <property type="match status" value="1"/>
</dbReference>
<reference evidence="2" key="1">
    <citation type="submission" date="2007-06" db="EMBL/GenBank/DDBJ databases">
        <title>Complete sequence of Methanococcus aeolicus Nankai-3.</title>
        <authorList>
            <consortium name="US DOE Joint Genome Institute"/>
            <person name="Copeland A."/>
            <person name="Lucas S."/>
            <person name="Lapidus A."/>
            <person name="Barry K."/>
            <person name="Glavina del Rio T."/>
            <person name="Dalin E."/>
            <person name="Tice H."/>
            <person name="Pitluck S."/>
            <person name="Chain P."/>
            <person name="Malfatti S."/>
            <person name="Shin M."/>
            <person name="Vergez L."/>
            <person name="Schmutz J."/>
            <person name="Larimer F."/>
            <person name="Land M."/>
            <person name="Hauser L."/>
            <person name="Kyrpides N."/>
            <person name="Lykidis A."/>
            <person name="Sieprawska-Lupa M."/>
            <person name="Whitman W.B."/>
            <person name="Richardson P."/>
        </authorList>
    </citation>
    <scope>NUCLEOTIDE SEQUENCE [LARGE SCALE GENOMIC DNA]</scope>
    <source>
        <strain evidence="2">Nankai-3</strain>
    </source>
</reference>
<dbReference type="PANTHER" id="PTHR43360:SF1">
    <property type="entry name" value="CARBOXYSOME ASSEMBLY PROTEIN CCMM"/>
    <property type="match status" value="1"/>
</dbReference>
<evidence type="ECO:0000313" key="2">
    <source>
        <dbReference type="EMBL" id="ABR57041.1"/>
    </source>
</evidence>
<accession>A6UX19</accession>
<dbReference type="OrthoDB" id="10940at2157"/>
<dbReference type="EMBL" id="CP000743">
    <property type="protein sequence ID" value="ABR57041.1"/>
    <property type="molecule type" value="Genomic_DNA"/>
</dbReference>
<evidence type="ECO:0000256" key="1">
    <source>
        <dbReference type="ARBA" id="ARBA00023595"/>
    </source>
</evidence>
<keyword evidence="3" id="KW-1185">Reference proteome</keyword>
<dbReference type="Pfam" id="PF00132">
    <property type="entry name" value="Hexapep"/>
    <property type="match status" value="1"/>
</dbReference>
<name>A6UX19_META3</name>
<dbReference type="InterPro" id="IPR052265">
    <property type="entry name" value="Gamma-CA"/>
</dbReference>
<dbReference type="AlphaFoldDB" id="A6UX19"/>
<sequence>MLKKCLFPNIDGKMPKLGKNIYIDQNSVIIGDVIIEDGVYISPNAVIRCDEPPTKGIIIKKNVNIQDGAVIHCLSGTGVIVGKDSSISHCTIIHGHAEIGDKSFIGFNSIVFNAEIGDNVVIGHNCVIDGTGDTIKIPNNKWIPPNSSIYKDEDGILKAFLSNGKIITNFTELPELPGWYKSFPDKVANINNTLNQGYINIYKK</sequence>
<gene>
    <name evidence="2" type="ordered locus">Maeo_1465</name>
</gene>
<dbReference type="Gene3D" id="2.160.10.10">
    <property type="entry name" value="Hexapeptide repeat proteins"/>
    <property type="match status" value="1"/>
</dbReference>
<protein>
    <submittedName>
        <fullName evidence="2">Transferase hexapeptide repeat containing protein</fullName>
    </submittedName>
</protein>
<keyword evidence="2" id="KW-0808">Transferase</keyword>
<proteinExistence type="inferred from homology"/>
<dbReference type="Proteomes" id="UP000001106">
    <property type="component" value="Chromosome"/>
</dbReference>
<comment type="similarity">
    <text evidence="1">Belongs to the gamma-class carbonic anhydrase family.</text>
</comment>
<organism evidence="2 3">
    <name type="scientific">Methanococcus aeolicus (strain ATCC BAA-1280 / DSM 17508 / OCM 812 / Nankai-3)</name>
    <dbReference type="NCBI Taxonomy" id="419665"/>
    <lineage>
        <taxon>Archaea</taxon>
        <taxon>Methanobacteriati</taxon>
        <taxon>Methanobacteriota</taxon>
        <taxon>Methanomada group</taxon>
        <taxon>Methanococci</taxon>
        <taxon>Methanococcales</taxon>
        <taxon>Methanococcaceae</taxon>
        <taxon>Methanococcus</taxon>
    </lineage>
</organism>
<dbReference type="GO" id="GO:0016740">
    <property type="term" value="F:transferase activity"/>
    <property type="evidence" value="ECO:0007669"/>
    <property type="project" value="UniProtKB-KW"/>
</dbReference>
<dbReference type="KEGG" id="mae:Maeo_1465"/>